<sequence length="212" mass="25067">EFNIYDENIKFLYLNGVIDNCEGICCVKVPLYYKALYARFKPEINGEKTYMATIKDTIKPYLKEDGTLDLNKLMKRYIRYIKERGAVMFKGRNYYEGVYQYNLDQFLSLYVEAVDGKVYPETQVGGGRIDLLINIHNQEYLIEVKANITGNDYEKSKKQIKEYIKRKGLKEGWLVIYSDTIKDFEYITEEENGIKLHIWFIKTNFECPSKIK</sequence>
<dbReference type="AlphaFoldDB" id="A0A1M4YVJ7"/>
<protein>
    <submittedName>
        <fullName evidence="1">PD-(D/E)XK nuclease superfamily protein</fullName>
    </submittedName>
</protein>
<dbReference type="STRING" id="1122195.SAMN02745164_01782"/>
<gene>
    <name evidence="1" type="ORF">SAMN02745164_01782</name>
</gene>
<dbReference type="EMBL" id="FQUI01000034">
    <property type="protein sequence ID" value="SHF09813.1"/>
    <property type="molecule type" value="Genomic_DNA"/>
</dbReference>
<dbReference type="Proteomes" id="UP000184334">
    <property type="component" value="Unassembled WGS sequence"/>
</dbReference>
<comment type="caution">
    <text evidence="1">The sequence shown here is derived from an EMBL/GenBank/DDBJ whole genome shotgun (WGS) entry which is preliminary data.</text>
</comment>
<accession>A0A1M4YVJ7</accession>
<name>A0A1M4YVJ7_MARH1</name>
<evidence type="ECO:0000313" key="1">
    <source>
        <dbReference type="EMBL" id="SHF09813.1"/>
    </source>
</evidence>
<organism evidence="1 2">
    <name type="scientific">Marinitoga hydrogenitolerans (strain DSM 16785 / JCM 12826 / AT1271)</name>
    <dbReference type="NCBI Taxonomy" id="1122195"/>
    <lineage>
        <taxon>Bacteria</taxon>
        <taxon>Thermotogati</taxon>
        <taxon>Thermotogota</taxon>
        <taxon>Thermotogae</taxon>
        <taxon>Petrotogales</taxon>
        <taxon>Petrotogaceae</taxon>
        <taxon>Marinitoga</taxon>
    </lineage>
</organism>
<proteinExistence type="predicted"/>
<keyword evidence="2" id="KW-1185">Reference proteome</keyword>
<feature type="non-terminal residue" evidence="1">
    <location>
        <position position="1"/>
    </location>
</feature>
<evidence type="ECO:0000313" key="2">
    <source>
        <dbReference type="Proteomes" id="UP000184334"/>
    </source>
</evidence>
<reference evidence="1" key="1">
    <citation type="submission" date="2016-11" db="EMBL/GenBank/DDBJ databases">
        <authorList>
            <person name="Varghese N."/>
            <person name="Submissions S."/>
        </authorList>
    </citation>
    <scope>NUCLEOTIDE SEQUENCE [LARGE SCALE GENOMIC DNA]</scope>
    <source>
        <strain evidence="1">DSM 16785</strain>
    </source>
</reference>